<dbReference type="GO" id="GO:0046872">
    <property type="term" value="F:metal ion binding"/>
    <property type="evidence" value="ECO:0007669"/>
    <property type="project" value="UniProtKB-KW"/>
</dbReference>
<dbReference type="InterPro" id="IPR012348">
    <property type="entry name" value="RNR-like"/>
</dbReference>
<dbReference type="GO" id="GO:0045300">
    <property type="term" value="F:stearoyl-[ACP] desaturase activity"/>
    <property type="evidence" value="ECO:0007669"/>
    <property type="project" value="UniProtKB-EC"/>
</dbReference>
<keyword evidence="11" id="KW-1185">Reference proteome</keyword>
<keyword evidence="3" id="KW-0444">Lipid biosynthesis</keyword>
<protein>
    <submittedName>
        <fullName evidence="10">Acyl-ACP desaturase</fullName>
        <ecNumber evidence="10">1.14.19.2</ecNumber>
    </submittedName>
</protein>
<evidence type="ECO:0000256" key="1">
    <source>
        <dbReference type="ARBA" id="ARBA00001954"/>
    </source>
</evidence>
<dbReference type="Proteomes" id="UP000676194">
    <property type="component" value="Chromosome"/>
</dbReference>
<proteinExistence type="inferred from homology"/>
<dbReference type="GO" id="GO:0006633">
    <property type="term" value="P:fatty acid biosynthetic process"/>
    <property type="evidence" value="ECO:0007669"/>
    <property type="project" value="UniProtKB-KW"/>
</dbReference>
<comment type="similarity">
    <text evidence="2">Belongs to the fatty acid desaturase type 2 family.</text>
</comment>
<evidence type="ECO:0000256" key="4">
    <source>
        <dbReference type="ARBA" id="ARBA00022723"/>
    </source>
</evidence>
<accession>A0A8E6B189</accession>
<evidence type="ECO:0000256" key="5">
    <source>
        <dbReference type="ARBA" id="ARBA00022832"/>
    </source>
</evidence>
<dbReference type="AlphaFoldDB" id="A0A8E6B189"/>
<evidence type="ECO:0000256" key="6">
    <source>
        <dbReference type="ARBA" id="ARBA00023002"/>
    </source>
</evidence>
<dbReference type="EC" id="1.14.19.2" evidence="10"/>
<evidence type="ECO:0000256" key="2">
    <source>
        <dbReference type="ARBA" id="ARBA00008749"/>
    </source>
</evidence>
<sequence length="291" mass="34410">MTTQNGNEHLVQSQAEPEQPLSCLELEKKLWVLYRDFFDKAEKKRRWNIRHDIPWNQVNKSLSPVIADVVETFCAVELYLPDFTSKILPIVRNSKGRVWFYANWGYEESKHSLVLNDWLLQSGARTEEYMADLEKKVFEREWNLPHDNNLGMLCYAMVQEHATFLNYRNLRNRTQEMGKDPALEAILNYLSIDEKAHYGFFRDCFRLFMEFDRPACLQQLKRVLNGFTMPAIHDLLDNSAVRIGRIRELDLFSEEIFFRDVYEYTLTELELTRQDLRGDRKAKKSTPGIAP</sequence>
<reference evidence="10" key="1">
    <citation type="submission" date="2021-05" db="EMBL/GenBank/DDBJ databases">
        <title>Complete genome sequence of the cellulolytic planctomycete Telmatocola sphagniphila SP2T and characterization of the first cellulase from planctomycetes.</title>
        <authorList>
            <person name="Rakitin A.L."/>
            <person name="Beletsky A.V."/>
            <person name="Naumoff D.G."/>
            <person name="Kulichevskaya I.S."/>
            <person name="Mardanov A.V."/>
            <person name="Ravin N.V."/>
            <person name="Dedysh S.N."/>
        </authorList>
    </citation>
    <scope>NUCLEOTIDE SEQUENCE</scope>
    <source>
        <strain evidence="10">SP2T</strain>
    </source>
</reference>
<dbReference type="EMBL" id="CP074694">
    <property type="protein sequence ID" value="QVL29862.1"/>
    <property type="molecule type" value="Genomic_DNA"/>
</dbReference>
<keyword evidence="7" id="KW-0408">Iron</keyword>
<name>A0A8E6B189_9BACT</name>
<keyword evidence="6 10" id="KW-0560">Oxidoreductase</keyword>
<keyword evidence="5" id="KW-0276">Fatty acid metabolism</keyword>
<dbReference type="KEGG" id="tsph:KIH39_13380"/>
<keyword evidence="4" id="KW-0479">Metal-binding</keyword>
<organism evidence="10 11">
    <name type="scientific">Telmatocola sphagniphila</name>
    <dbReference type="NCBI Taxonomy" id="1123043"/>
    <lineage>
        <taxon>Bacteria</taxon>
        <taxon>Pseudomonadati</taxon>
        <taxon>Planctomycetota</taxon>
        <taxon>Planctomycetia</taxon>
        <taxon>Gemmatales</taxon>
        <taxon>Gemmataceae</taxon>
    </lineage>
</organism>
<comment type="cofactor">
    <cofactor evidence="1">
        <name>Fe(2+)</name>
        <dbReference type="ChEBI" id="CHEBI:29033"/>
    </cofactor>
</comment>
<keyword evidence="9" id="KW-0275">Fatty acid biosynthesis</keyword>
<dbReference type="Pfam" id="PF03405">
    <property type="entry name" value="FA_desaturase_2"/>
    <property type="match status" value="1"/>
</dbReference>
<evidence type="ECO:0000313" key="11">
    <source>
        <dbReference type="Proteomes" id="UP000676194"/>
    </source>
</evidence>
<evidence type="ECO:0000313" key="10">
    <source>
        <dbReference type="EMBL" id="QVL29862.1"/>
    </source>
</evidence>
<evidence type="ECO:0000256" key="3">
    <source>
        <dbReference type="ARBA" id="ARBA00022516"/>
    </source>
</evidence>
<evidence type="ECO:0000256" key="7">
    <source>
        <dbReference type="ARBA" id="ARBA00023004"/>
    </source>
</evidence>
<dbReference type="Gene3D" id="1.10.620.20">
    <property type="entry name" value="Ribonucleotide Reductase, subunit A"/>
    <property type="match status" value="1"/>
</dbReference>
<dbReference type="SUPFAM" id="SSF47240">
    <property type="entry name" value="Ferritin-like"/>
    <property type="match status" value="1"/>
</dbReference>
<dbReference type="RefSeq" id="WP_213493744.1">
    <property type="nucleotide sequence ID" value="NZ_CP074694.1"/>
</dbReference>
<dbReference type="InterPro" id="IPR009078">
    <property type="entry name" value="Ferritin-like_SF"/>
</dbReference>
<gene>
    <name evidence="10" type="ORF">KIH39_13380</name>
</gene>
<dbReference type="InterPro" id="IPR005067">
    <property type="entry name" value="Fatty_acid_desaturase-2"/>
</dbReference>
<evidence type="ECO:0000256" key="8">
    <source>
        <dbReference type="ARBA" id="ARBA00023098"/>
    </source>
</evidence>
<evidence type="ECO:0000256" key="9">
    <source>
        <dbReference type="ARBA" id="ARBA00023160"/>
    </source>
</evidence>
<keyword evidence="8" id="KW-0443">Lipid metabolism</keyword>